<dbReference type="EMBL" id="JAUIZM010000002">
    <property type="protein sequence ID" value="KAK1397088.1"/>
    <property type="molecule type" value="Genomic_DNA"/>
</dbReference>
<proteinExistence type="predicted"/>
<reference evidence="1" key="2">
    <citation type="submission" date="2023-05" db="EMBL/GenBank/DDBJ databases">
        <authorList>
            <person name="Schelkunov M.I."/>
        </authorList>
    </citation>
    <scope>NUCLEOTIDE SEQUENCE</scope>
    <source>
        <strain evidence="1">Hsosn_3</strain>
        <tissue evidence="1">Leaf</tissue>
    </source>
</reference>
<name>A0AAD8J4I7_9APIA</name>
<sequence length="105" mass="12324">MRIEESESTWPDQRNVVACDGVCRNWRDIVKEIVKTPKVNSMLTFPISLKQVCLFGSRGCITYGLIWILERTRPLPRLRSFGNPRIVPLDIIEERILQWRRSLLV</sequence>
<organism evidence="1 2">
    <name type="scientific">Heracleum sosnowskyi</name>
    <dbReference type="NCBI Taxonomy" id="360622"/>
    <lineage>
        <taxon>Eukaryota</taxon>
        <taxon>Viridiplantae</taxon>
        <taxon>Streptophyta</taxon>
        <taxon>Embryophyta</taxon>
        <taxon>Tracheophyta</taxon>
        <taxon>Spermatophyta</taxon>
        <taxon>Magnoliopsida</taxon>
        <taxon>eudicotyledons</taxon>
        <taxon>Gunneridae</taxon>
        <taxon>Pentapetalae</taxon>
        <taxon>asterids</taxon>
        <taxon>campanulids</taxon>
        <taxon>Apiales</taxon>
        <taxon>Apiaceae</taxon>
        <taxon>Apioideae</taxon>
        <taxon>apioid superclade</taxon>
        <taxon>Tordylieae</taxon>
        <taxon>Tordyliinae</taxon>
        <taxon>Heracleum</taxon>
    </lineage>
</organism>
<accession>A0AAD8J4I7</accession>
<gene>
    <name evidence="1" type="ORF">POM88_006951</name>
</gene>
<protein>
    <recommendedName>
        <fullName evidence="3">F-box domain-containing protein</fullName>
    </recommendedName>
</protein>
<evidence type="ECO:0000313" key="2">
    <source>
        <dbReference type="Proteomes" id="UP001237642"/>
    </source>
</evidence>
<comment type="caution">
    <text evidence="1">The sequence shown here is derived from an EMBL/GenBank/DDBJ whole genome shotgun (WGS) entry which is preliminary data.</text>
</comment>
<keyword evidence="2" id="KW-1185">Reference proteome</keyword>
<reference evidence="1" key="1">
    <citation type="submission" date="2023-02" db="EMBL/GenBank/DDBJ databases">
        <title>Genome of toxic invasive species Heracleum sosnowskyi carries increased number of genes despite the absence of recent whole-genome duplications.</title>
        <authorList>
            <person name="Schelkunov M."/>
            <person name="Shtratnikova V."/>
            <person name="Makarenko M."/>
            <person name="Klepikova A."/>
            <person name="Omelchenko D."/>
            <person name="Novikova G."/>
            <person name="Obukhova E."/>
            <person name="Bogdanov V."/>
            <person name="Penin A."/>
            <person name="Logacheva M."/>
        </authorList>
    </citation>
    <scope>NUCLEOTIDE SEQUENCE</scope>
    <source>
        <strain evidence="1">Hsosn_3</strain>
        <tissue evidence="1">Leaf</tissue>
    </source>
</reference>
<evidence type="ECO:0000313" key="1">
    <source>
        <dbReference type="EMBL" id="KAK1397088.1"/>
    </source>
</evidence>
<evidence type="ECO:0008006" key="3">
    <source>
        <dbReference type="Google" id="ProtNLM"/>
    </source>
</evidence>
<dbReference type="Proteomes" id="UP001237642">
    <property type="component" value="Unassembled WGS sequence"/>
</dbReference>
<dbReference type="AlphaFoldDB" id="A0AAD8J4I7"/>